<dbReference type="GO" id="GO:0016020">
    <property type="term" value="C:membrane"/>
    <property type="evidence" value="ECO:0007669"/>
    <property type="project" value="UniProtKB-SubCell"/>
</dbReference>
<dbReference type="EMBL" id="HG992980">
    <property type="protein sequence ID" value="CAE7033456.1"/>
    <property type="molecule type" value="Genomic_DNA"/>
</dbReference>
<comment type="cofactor">
    <cofactor evidence="1 13">
        <name>heme</name>
        <dbReference type="ChEBI" id="CHEBI:30413"/>
    </cofactor>
</comment>
<evidence type="ECO:0000256" key="7">
    <source>
        <dbReference type="ARBA" id="ARBA00022723"/>
    </source>
</evidence>
<dbReference type="AlphaFoldDB" id="A0A6S6W151"/>
<dbReference type="Pfam" id="PF00067">
    <property type="entry name" value="p450"/>
    <property type="match status" value="1"/>
</dbReference>
<evidence type="ECO:0000256" key="8">
    <source>
        <dbReference type="ARBA" id="ARBA00022989"/>
    </source>
</evidence>
<evidence type="ECO:0000256" key="1">
    <source>
        <dbReference type="ARBA" id="ARBA00001971"/>
    </source>
</evidence>
<protein>
    <submittedName>
        <fullName evidence="15">CypX</fullName>
    </submittedName>
</protein>
<name>A0A6S6W151_9PLEO</name>
<keyword evidence="9 14" id="KW-0560">Oxidoreductase</keyword>
<dbReference type="InterPro" id="IPR002401">
    <property type="entry name" value="Cyt_P450_E_grp-I"/>
</dbReference>
<evidence type="ECO:0000256" key="6">
    <source>
        <dbReference type="ARBA" id="ARBA00022692"/>
    </source>
</evidence>
<evidence type="ECO:0000256" key="10">
    <source>
        <dbReference type="ARBA" id="ARBA00023004"/>
    </source>
</evidence>
<dbReference type="SUPFAM" id="SSF48264">
    <property type="entry name" value="Cytochrome P450"/>
    <property type="match status" value="1"/>
</dbReference>
<dbReference type="GO" id="GO:0004497">
    <property type="term" value="F:monooxygenase activity"/>
    <property type="evidence" value="ECO:0007669"/>
    <property type="project" value="UniProtKB-KW"/>
</dbReference>
<dbReference type="Proteomes" id="UP000472372">
    <property type="component" value="Chromosome 4"/>
</dbReference>
<keyword evidence="8" id="KW-1133">Transmembrane helix</keyword>
<dbReference type="PANTHER" id="PTHR24305">
    <property type="entry name" value="CYTOCHROME P450"/>
    <property type="match status" value="1"/>
</dbReference>
<dbReference type="PROSITE" id="PS00086">
    <property type="entry name" value="CYTOCHROME_P450"/>
    <property type="match status" value="1"/>
</dbReference>
<dbReference type="GO" id="GO:0016705">
    <property type="term" value="F:oxidoreductase activity, acting on paired donors, with incorporation or reduction of molecular oxygen"/>
    <property type="evidence" value="ECO:0007669"/>
    <property type="project" value="InterPro"/>
</dbReference>
<reference evidence="15" key="1">
    <citation type="submission" date="2021-02" db="EMBL/GenBank/DDBJ databases">
        <authorList>
            <person name="Syme A R."/>
            <person name="Syme A R."/>
            <person name="Moolhuijzen P."/>
        </authorList>
    </citation>
    <scope>NUCLEOTIDE SEQUENCE</scope>
    <source>
        <strain evidence="15">W1-1</strain>
    </source>
</reference>
<dbReference type="CDD" id="cd11061">
    <property type="entry name" value="CYP67-like"/>
    <property type="match status" value="1"/>
</dbReference>
<keyword evidence="5 13" id="KW-0349">Heme</keyword>
<dbReference type="InterPro" id="IPR050121">
    <property type="entry name" value="Cytochrome_P450_monoxygenase"/>
</dbReference>
<dbReference type="GO" id="GO:0020037">
    <property type="term" value="F:heme binding"/>
    <property type="evidence" value="ECO:0007669"/>
    <property type="project" value="InterPro"/>
</dbReference>
<comment type="similarity">
    <text evidence="4 14">Belongs to the cytochrome P450 family.</text>
</comment>
<dbReference type="PRINTS" id="PR00385">
    <property type="entry name" value="P450"/>
</dbReference>
<sequence length="533" mass="59280">MFVTYAQVPGIQAIAVGLLGTGIGALLILSIYRLYFHPYAKYPGPFLAKLTSWYSIYHVYIGDLHTDIFRCHEKYGDRVRYGPNRLLINTEEGFKGIYGHGKNVRKSKGYLRISLVPGVHPTLGTMDDKEHGKLRRLLNQGLSDSHFRTIDSEISRLALLFASNLGKTQDTFDSSLEPGEGQWSAPKNLAEWSDFFTFDVMSQLVFGTSYHLLTDPTNHWIIDGVLGQMRRISFLTTLPELQDMRFHHILFPEARKKAIRFSGKSREILEARRAREKTDTDGLKNDLFSKLLTAKDPETGESLSQAQLWAESNLLIIAGSDTSSTGIAALFFYLSRNPEAYSRVAREVRETFTSKQDISQGPKLSSCTYLRACIQEALRLNPAASGAMWREALPGGLEIASENLYIPAGCEVGTGIFSLNHNKAYFPEPFVYKPERWIASESGEDSVAKAKAAFATFSVGPRNCVGKNLAMIEISLAAAAVIRQYDFRQAESPLGQVGDGTGTQKGVYQTLWAFTSLKQGPYIQFKPVPLIGA</sequence>
<feature type="binding site" description="axial binding residue" evidence="13">
    <location>
        <position position="464"/>
    </location>
    <ligand>
        <name>heme</name>
        <dbReference type="ChEBI" id="CHEBI:30413"/>
    </ligand>
    <ligandPart>
        <name>Fe</name>
        <dbReference type="ChEBI" id="CHEBI:18248"/>
    </ligandPart>
</feature>
<evidence type="ECO:0000256" key="5">
    <source>
        <dbReference type="ARBA" id="ARBA00022617"/>
    </source>
</evidence>
<evidence type="ECO:0000256" key="2">
    <source>
        <dbReference type="ARBA" id="ARBA00004167"/>
    </source>
</evidence>
<keyword evidence="12" id="KW-0472">Membrane</keyword>
<dbReference type="FunFam" id="1.10.630.10:FF:000063">
    <property type="entry name" value="Cytochrome P450 monooxygenase"/>
    <property type="match status" value="1"/>
</dbReference>
<keyword evidence="6" id="KW-0812">Transmembrane</keyword>
<evidence type="ECO:0000256" key="13">
    <source>
        <dbReference type="PIRSR" id="PIRSR602401-1"/>
    </source>
</evidence>
<evidence type="ECO:0000313" key="15">
    <source>
        <dbReference type="EMBL" id="CAE7033456.1"/>
    </source>
</evidence>
<dbReference type="InterPro" id="IPR001128">
    <property type="entry name" value="Cyt_P450"/>
</dbReference>
<evidence type="ECO:0000313" key="16">
    <source>
        <dbReference type="Proteomes" id="UP000472372"/>
    </source>
</evidence>
<keyword evidence="10 13" id="KW-0408">Iron</keyword>
<keyword evidence="7 13" id="KW-0479">Metal-binding</keyword>
<gene>
    <name evidence="15" type="ORF">PTTW11_05213</name>
</gene>
<dbReference type="GO" id="GO:1902181">
    <property type="term" value="P:verruculogen biosynthetic process"/>
    <property type="evidence" value="ECO:0007669"/>
    <property type="project" value="UniProtKB-ARBA"/>
</dbReference>
<evidence type="ECO:0000256" key="3">
    <source>
        <dbReference type="ARBA" id="ARBA00004685"/>
    </source>
</evidence>
<comment type="pathway">
    <text evidence="3">Mycotoxin biosynthesis.</text>
</comment>
<evidence type="ECO:0000256" key="11">
    <source>
        <dbReference type="ARBA" id="ARBA00023033"/>
    </source>
</evidence>
<dbReference type="Gene3D" id="1.10.630.10">
    <property type="entry name" value="Cytochrome P450"/>
    <property type="match status" value="1"/>
</dbReference>
<proteinExistence type="inferred from homology"/>
<evidence type="ECO:0000256" key="9">
    <source>
        <dbReference type="ARBA" id="ARBA00023002"/>
    </source>
</evidence>
<dbReference type="InterPro" id="IPR017972">
    <property type="entry name" value="Cyt_P450_CS"/>
</dbReference>
<comment type="subcellular location">
    <subcellularLocation>
        <location evidence="2">Membrane</location>
        <topology evidence="2">Single-pass membrane protein</topology>
    </subcellularLocation>
</comment>
<dbReference type="InterPro" id="IPR036396">
    <property type="entry name" value="Cyt_P450_sf"/>
</dbReference>
<accession>A0A6S6W151</accession>
<dbReference type="GO" id="GO:0005506">
    <property type="term" value="F:iron ion binding"/>
    <property type="evidence" value="ECO:0007669"/>
    <property type="project" value="InterPro"/>
</dbReference>
<evidence type="ECO:0000256" key="12">
    <source>
        <dbReference type="ARBA" id="ARBA00023136"/>
    </source>
</evidence>
<organism evidence="15 16">
    <name type="scientific">Pyrenophora teres f. teres</name>
    <dbReference type="NCBI Taxonomy" id="97479"/>
    <lineage>
        <taxon>Eukaryota</taxon>
        <taxon>Fungi</taxon>
        <taxon>Dikarya</taxon>
        <taxon>Ascomycota</taxon>
        <taxon>Pezizomycotina</taxon>
        <taxon>Dothideomycetes</taxon>
        <taxon>Pleosporomycetidae</taxon>
        <taxon>Pleosporales</taxon>
        <taxon>Pleosporineae</taxon>
        <taxon>Pleosporaceae</taxon>
        <taxon>Pyrenophora</taxon>
    </lineage>
</organism>
<evidence type="ECO:0000256" key="14">
    <source>
        <dbReference type="RuleBase" id="RU000461"/>
    </source>
</evidence>
<evidence type="ECO:0000256" key="4">
    <source>
        <dbReference type="ARBA" id="ARBA00010617"/>
    </source>
</evidence>
<dbReference type="PANTHER" id="PTHR24305:SF237">
    <property type="entry name" value="CYTOCHROME P450 MONOOXYGENASE ATNE-RELATED"/>
    <property type="match status" value="1"/>
</dbReference>
<dbReference type="PRINTS" id="PR00463">
    <property type="entry name" value="EP450I"/>
</dbReference>
<keyword evidence="11 14" id="KW-0503">Monooxygenase</keyword>